<dbReference type="Proteomes" id="UP000694865">
    <property type="component" value="Unplaced"/>
</dbReference>
<reference evidence="3" key="1">
    <citation type="submission" date="2025-08" db="UniProtKB">
        <authorList>
            <consortium name="RefSeq"/>
        </authorList>
    </citation>
    <scope>IDENTIFICATION</scope>
    <source>
        <tissue evidence="3">Testes</tissue>
    </source>
</reference>
<accession>A0ABM0GLW5</accession>
<sequence>MAEQDNIFVDIDVCNEHLKRDGIEMKRRTYNPSYNVYAQEVNLQDEQEARVRELENDSAEGSNFQDVVIASLHTKSSDVPHKQALRQASSGISSAHSNESDKQDSDKDTVSIEGAEGKKREYTEEERLMLEKLRKVVELCTRPEPIKRPTSKEILEMLKI</sequence>
<feature type="compositionally biased region" description="Basic and acidic residues" evidence="1">
    <location>
        <begin position="98"/>
        <end position="125"/>
    </location>
</feature>
<name>A0ABM0GLW5_SACKO</name>
<organism evidence="2 3">
    <name type="scientific">Saccoglossus kowalevskii</name>
    <name type="common">Acorn worm</name>
    <dbReference type="NCBI Taxonomy" id="10224"/>
    <lineage>
        <taxon>Eukaryota</taxon>
        <taxon>Metazoa</taxon>
        <taxon>Hemichordata</taxon>
        <taxon>Enteropneusta</taxon>
        <taxon>Harrimaniidae</taxon>
        <taxon>Saccoglossus</taxon>
    </lineage>
</organism>
<evidence type="ECO:0000256" key="1">
    <source>
        <dbReference type="SAM" id="MobiDB-lite"/>
    </source>
</evidence>
<feature type="compositionally biased region" description="Polar residues" evidence="1">
    <location>
        <begin position="86"/>
        <end position="97"/>
    </location>
</feature>
<evidence type="ECO:0000313" key="2">
    <source>
        <dbReference type="Proteomes" id="UP000694865"/>
    </source>
</evidence>
<dbReference type="GeneID" id="100370546"/>
<protein>
    <submittedName>
        <fullName evidence="3">Uncharacterized protein LOC100370546</fullName>
    </submittedName>
</protein>
<proteinExistence type="predicted"/>
<keyword evidence="2" id="KW-1185">Reference proteome</keyword>
<feature type="region of interest" description="Disordered" evidence="1">
    <location>
        <begin position="75"/>
        <end position="125"/>
    </location>
</feature>
<dbReference type="RefSeq" id="XP_002732814.1">
    <property type="nucleotide sequence ID" value="XM_002732768.2"/>
</dbReference>
<gene>
    <name evidence="3" type="primary">LOC100370546</name>
</gene>
<evidence type="ECO:0000313" key="3">
    <source>
        <dbReference type="RefSeq" id="XP_002732814.1"/>
    </source>
</evidence>